<accession>A0A498HT36</accession>
<proteinExistence type="predicted"/>
<keyword evidence="3" id="KW-1185">Reference proteome</keyword>
<sequence>MGKTLEGKGSPKSEDYLLTISSPHNTTWLPSIFRQIYHAYYATPLRSQYSISLRTAILLGVLGFAPFGAPASWPKHRLMHQLVLGPGFFSPPSSFETLLMIS</sequence>
<evidence type="ECO:0000313" key="2">
    <source>
        <dbReference type="EMBL" id="RXH73910.1"/>
    </source>
</evidence>
<evidence type="ECO:0000313" key="3">
    <source>
        <dbReference type="Proteomes" id="UP000290289"/>
    </source>
</evidence>
<dbReference type="Proteomes" id="UP000290289">
    <property type="component" value="Chromosome 15"/>
</dbReference>
<dbReference type="AlphaFoldDB" id="A0A498HT36"/>
<organism evidence="2 3">
    <name type="scientific">Malus domestica</name>
    <name type="common">Apple</name>
    <name type="synonym">Pyrus malus</name>
    <dbReference type="NCBI Taxonomy" id="3750"/>
    <lineage>
        <taxon>Eukaryota</taxon>
        <taxon>Viridiplantae</taxon>
        <taxon>Streptophyta</taxon>
        <taxon>Embryophyta</taxon>
        <taxon>Tracheophyta</taxon>
        <taxon>Spermatophyta</taxon>
        <taxon>Magnoliopsida</taxon>
        <taxon>eudicotyledons</taxon>
        <taxon>Gunneridae</taxon>
        <taxon>Pentapetalae</taxon>
        <taxon>rosids</taxon>
        <taxon>fabids</taxon>
        <taxon>Rosales</taxon>
        <taxon>Rosaceae</taxon>
        <taxon>Amygdaloideae</taxon>
        <taxon>Maleae</taxon>
        <taxon>Malus</taxon>
    </lineage>
</organism>
<protein>
    <submittedName>
        <fullName evidence="2">Uncharacterized protein</fullName>
    </submittedName>
</protein>
<keyword evidence="1" id="KW-0472">Membrane</keyword>
<evidence type="ECO:0000256" key="1">
    <source>
        <dbReference type="SAM" id="Phobius"/>
    </source>
</evidence>
<reference evidence="2 3" key="1">
    <citation type="submission" date="2018-10" db="EMBL/GenBank/DDBJ databases">
        <title>A high-quality apple genome assembly.</title>
        <authorList>
            <person name="Hu J."/>
        </authorList>
    </citation>
    <scope>NUCLEOTIDE SEQUENCE [LARGE SCALE GENOMIC DNA]</scope>
    <source>
        <strain evidence="3">cv. HFTH1</strain>
        <tissue evidence="2">Young leaf</tissue>
    </source>
</reference>
<keyword evidence="1" id="KW-1133">Transmembrane helix</keyword>
<feature type="transmembrane region" description="Helical" evidence="1">
    <location>
        <begin position="51"/>
        <end position="69"/>
    </location>
</feature>
<gene>
    <name evidence="2" type="ORF">DVH24_016732</name>
</gene>
<comment type="caution">
    <text evidence="2">The sequence shown here is derived from an EMBL/GenBank/DDBJ whole genome shotgun (WGS) entry which is preliminary data.</text>
</comment>
<dbReference type="EMBL" id="RDQH01000341">
    <property type="protein sequence ID" value="RXH73910.1"/>
    <property type="molecule type" value="Genomic_DNA"/>
</dbReference>
<keyword evidence="1" id="KW-0812">Transmembrane</keyword>
<name>A0A498HT36_MALDO</name>